<reference evidence="3" key="2">
    <citation type="journal article" date="2021" name="PeerJ">
        <title>Extensive microbial diversity within the chicken gut microbiome revealed by metagenomics and culture.</title>
        <authorList>
            <person name="Gilroy R."/>
            <person name="Ravi A."/>
            <person name="Getino M."/>
            <person name="Pursley I."/>
            <person name="Horton D.L."/>
            <person name="Alikhan N.F."/>
            <person name="Baker D."/>
            <person name="Gharbi K."/>
            <person name="Hall N."/>
            <person name="Watson M."/>
            <person name="Adriaenssens E.M."/>
            <person name="Foster-Nyarko E."/>
            <person name="Jarju S."/>
            <person name="Secka A."/>
            <person name="Antonio M."/>
            <person name="Oren A."/>
            <person name="Chaudhuri R.R."/>
            <person name="La Ragione R."/>
            <person name="Hildebrand F."/>
            <person name="Pallen M.J."/>
        </authorList>
    </citation>
    <scope>NUCLEOTIDE SEQUENCE</scope>
    <source>
        <strain evidence="3">17113</strain>
    </source>
</reference>
<accession>A0A9D9GVW1</accession>
<dbReference type="EMBL" id="JADINA010000022">
    <property type="protein sequence ID" value="MBO8426337.1"/>
    <property type="molecule type" value="Genomic_DNA"/>
</dbReference>
<dbReference type="PANTHER" id="PTHR43566:SF2">
    <property type="entry name" value="DUF4143 DOMAIN-CONTAINING PROTEIN"/>
    <property type="match status" value="1"/>
</dbReference>
<protein>
    <submittedName>
        <fullName evidence="3">ATP-binding protein</fullName>
    </submittedName>
</protein>
<dbReference type="InterPro" id="IPR027417">
    <property type="entry name" value="P-loop_NTPase"/>
</dbReference>
<dbReference type="InterPro" id="IPR025420">
    <property type="entry name" value="DUF4143"/>
</dbReference>
<dbReference type="PANTHER" id="PTHR43566">
    <property type="entry name" value="CONSERVED PROTEIN"/>
    <property type="match status" value="1"/>
</dbReference>
<feature type="domain" description="DUF4143" evidence="2">
    <location>
        <begin position="205"/>
        <end position="364"/>
    </location>
</feature>
<sequence>MAYIKRAAENTVARVSKMFSVLLLTGPRQVGKTTLLQKMAEDEGKGGVRRKYVTLDDPDVRYLAKRDPALFLQRYSPPVLIDEIQYAPELLPYIKMSVDRSKGKGDFWITGSQDFRLMKNVSESLAGRVGIVKLLGLSDAEIYQEPSEPFQPDASHLMERLSGKKKKGLNEIYLRIFKGSMPELYANENMDWETYYRSYVDTYLQRDIRDLAQVGDEMQFYSFMTIVAAHTSKPVVYEELAVAAGISAPTAKKWLSILVSSHIVALVQPYHNNVLKRVVKMPLIHFLDTGLAAYLLKWGNPEALERGAMSGAFFETFVFSEIYKSYLNAGFEPPIFYYRDKDQKEIDLLLYQDGVLSPIEIKKSASPGRAAIKNFKVLEPASKESAFADLGSLKVEIGTGSVICMANDLLPVDEKNWFVPVWLI</sequence>
<evidence type="ECO:0000259" key="1">
    <source>
        <dbReference type="Pfam" id="PF13173"/>
    </source>
</evidence>
<comment type="caution">
    <text evidence="3">The sequence shown here is derived from an EMBL/GenBank/DDBJ whole genome shotgun (WGS) entry which is preliminary data.</text>
</comment>
<dbReference type="GO" id="GO:0005524">
    <property type="term" value="F:ATP binding"/>
    <property type="evidence" value="ECO:0007669"/>
    <property type="project" value="UniProtKB-KW"/>
</dbReference>
<dbReference type="InterPro" id="IPR041682">
    <property type="entry name" value="AAA_14"/>
</dbReference>
<dbReference type="SUPFAM" id="SSF52540">
    <property type="entry name" value="P-loop containing nucleoside triphosphate hydrolases"/>
    <property type="match status" value="1"/>
</dbReference>
<feature type="domain" description="AAA" evidence="1">
    <location>
        <begin position="20"/>
        <end position="142"/>
    </location>
</feature>
<gene>
    <name evidence="3" type="ORF">IAC61_03335</name>
</gene>
<evidence type="ECO:0000313" key="4">
    <source>
        <dbReference type="Proteomes" id="UP000823634"/>
    </source>
</evidence>
<keyword evidence="3" id="KW-0547">Nucleotide-binding</keyword>
<dbReference type="Proteomes" id="UP000823634">
    <property type="component" value="Unassembled WGS sequence"/>
</dbReference>
<evidence type="ECO:0000259" key="2">
    <source>
        <dbReference type="Pfam" id="PF13635"/>
    </source>
</evidence>
<reference evidence="3" key="1">
    <citation type="submission" date="2020-10" db="EMBL/GenBank/DDBJ databases">
        <authorList>
            <person name="Gilroy R."/>
        </authorList>
    </citation>
    <scope>NUCLEOTIDE SEQUENCE</scope>
    <source>
        <strain evidence="3">17113</strain>
    </source>
</reference>
<dbReference type="Pfam" id="PF13173">
    <property type="entry name" value="AAA_14"/>
    <property type="match status" value="1"/>
</dbReference>
<proteinExistence type="predicted"/>
<dbReference type="AlphaFoldDB" id="A0A9D9GVW1"/>
<organism evidence="3 4">
    <name type="scientific">Candidatus Alloenteromonas pullistercoris</name>
    <dbReference type="NCBI Taxonomy" id="2840785"/>
    <lineage>
        <taxon>Bacteria</taxon>
        <taxon>Bacillati</taxon>
        <taxon>Bacillota</taxon>
        <taxon>Bacillota incertae sedis</taxon>
        <taxon>Candidatus Alloenteromonas</taxon>
    </lineage>
</organism>
<evidence type="ECO:0000313" key="3">
    <source>
        <dbReference type="EMBL" id="MBO8426337.1"/>
    </source>
</evidence>
<dbReference type="Pfam" id="PF13635">
    <property type="entry name" value="DUF4143"/>
    <property type="match status" value="1"/>
</dbReference>
<name>A0A9D9GVW1_9FIRM</name>
<keyword evidence="3" id="KW-0067">ATP-binding</keyword>